<keyword evidence="2" id="KW-0808">Transferase</keyword>
<gene>
    <name evidence="2" type="ORF">CS022_20505</name>
</gene>
<dbReference type="OrthoDB" id="5642573at2"/>
<dbReference type="RefSeq" id="WP_129123792.1">
    <property type="nucleotide sequence ID" value="NZ_PEIB01000035.1"/>
</dbReference>
<evidence type="ECO:0000259" key="1">
    <source>
        <dbReference type="Pfam" id="PF08242"/>
    </source>
</evidence>
<evidence type="ECO:0000313" key="3">
    <source>
        <dbReference type="Proteomes" id="UP000290287"/>
    </source>
</evidence>
<proteinExistence type="predicted"/>
<dbReference type="CDD" id="cd02440">
    <property type="entry name" value="AdoMet_MTases"/>
    <property type="match status" value="1"/>
</dbReference>
<dbReference type="InterPro" id="IPR013217">
    <property type="entry name" value="Methyltransf_12"/>
</dbReference>
<dbReference type="EMBL" id="PEIB01000035">
    <property type="protein sequence ID" value="RXJ71588.1"/>
    <property type="molecule type" value="Genomic_DNA"/>
</dbReference>
<accession>A0A4V1LSG2</accession>
<feature type="domain" description="Methyltransferase type 12" evidence="1">
    <location>
        <begin position="43"/>
        <end position="139"/>
    </location>
</feature>
<dbReference type="Pfam" id="PF08242">
    <property type="entry name" value="Methyltransf_12"/>
    <property type="match status" value="1"/>
</dbReference>
<protein>
    <submittedName>
        <fullName evidence="2">SAM-dependent methyltransferase</fullName>
    </submittedName>
</protein>
<comment type="caution">
    <text evidence="2">The sequence shown here is derived from an EMBL/GenBank/DDBJ whole genome shotgun (WGS) entry which is preliminary data.</text>
</comment>
<dbReference type="SUPFAM" id="SSF53335">
    <property type="entry name" value="S-adenosyl-L-methionine-dependent methyltransferases"/>
    <property type="match status" value="1"/>
</dbReference>
<sequence length="208" mass="23366">MADAIFWNKIADKYAATPIANESVYQKKLAITDKYLTEQSEILEFGCGTGSTALIHAPKVSDYTALDTSARMIEIAQEKLQQTPQSNLTFVESTLENWQQAHSDTKYDVMLGLNVLHLMADYRQVIRQSFDMLKPGGYFITSSACFEGFSWWSLALPVMKLIGKAPHVEKFTAKQLMQAMLDAGFVLAQEWKPSPKGGQTFLVMQRPK</sequence>
<dbReference type="PANTHER" id="PTHR43861">
    <property type="entry name" value="TRANS-ACONITATE 2-METHYLTRANSFERASE-RELATED"/>
    <property type="match status" value="1"/>
</dbReference>
<reference evidence="2 3" key="1">
    <citation type="submission" date="2017-10" db="EMBL/GenBank/DDBJ databases">
        <title>Nyctiphanis sp. nov., isolated from the stomach of the euphausiid Nyctiphanes simplex (Hansen, 1911) in the Gulf of California.</title>
        <authorList>
            <person name="Gomez-Gil B."/>
            <person name="Aguilar-Mendez M."/>
            <person name="Lopez-Cortes A."/>
            <person name="Gomez-Gutierrez J."/>
            <person name="Roque A."/>
            <person name="Lang E."/>
            <person name="Gonzalez-Castillo A."/>
        </authorList>
    </citation>
    <scope>NUCLEOTIDE SEQUENCE [LARGE SCALE GENOMIC DNA]</scope>
    <source>
        <strain evidence="2 3">CAIM 600</strain>
    </source>
</reference>
<dbReference type="GO" id="GO:0032259">
    <property type="term" value="P:methylation"/>
    <property type="evidence" value="ECO:0007669"/>
    <property type="project" value="UniProtKB-KW"/>
</dbReference>
<dbReference type="AlphaFoldDB" id="A0A4V1LSG2"/>
<keyword evidence="2" id="KW-0489">Methyltransferase</keyword>
<dbReference type="Proteomes" id="UP000290287">
    <property type="component" value="Unassembled WGS sequence"/>
</dbReference>
<dbReference type="InterPro" id="IPR029063">
    <property type="entry name" value="SAM-dependent_MTases_sf"/>
</dbReference>
<keyword evidence="3" id="KW-1185">Reference proteome</keyword>
<organism evidence="2 3">
    <name type="scientific">Veronia nyctiphanis</name>
    <dbReference type="NCBI Taxonomy" id="1278244"/>
    <lineage>
        <taxon>Bacteria</taxon>
        <taxon>Pseudomonadati</taxon>
        <taxon>Pseudomonadota</taxon>
        <taxon>Gammaproteobacteria</taxon>
        <taxon>Vibrionales</taxon>
        <taxon>Vibrionaceae</taxon>
        <taxon>Veronia</taxon>
    </lineage>
</organism>
<evidence type="ECO:0000313" key="2">
    <source>
        <dbReference type="EMBL" id="RXJ71588.1"/>
    </source>
</evidence>
<dbReference type="GO" id="GO:0008168">
    <property type="term" value="F:methyltransferase activity"/>
    <property type="evidence" value="ECO:0007669"/>
    <property type="project" value="UniProtKB-KW"/>
</dbReference>
<dbReference type="Gene3D" id="3.40.50.150">
    <property type="entry name" value="Vaccinia Virus protein VP39"/>
    <property type="match status" value="1"/>
</dbReference>
<name>A0A4V1LSG2_9GAMM</name>